<comment type="caution">
    <text evidence="1">The sequence shown here is derived from an EMBL/GenBank/DDBJ whole genome shotgun (WGS) entry which is preliminary data.</text>
</comment>
<dbReference type="Proteomes" id="UP001434883">
    <property type="component" value="Unassembled WGS sequence"/>
</dbReference>
<keyword evidence="2" id="KW-1185">Reference proteome</keyword>
<organism evidence="1 2">
    <name type="scientific">Xenoophorus captivus</name>
    <dbReference type="NCBI Taxonomy" id="1517983"/>
    <lineage>
        <taxon>Eukaryota</taxon>
        <taxon>Metazoa</taxon>
        <taxon>Chordata</taxon>
        <taxon>Craniata</taxon>
        <taxon>Vertebrata</taxon>
        <taxon>Euteleostomi</taxon>
        <taxon>Actinopterygii</taxon>
        <taxon>Neopterygii</taxon>
        <taxon>Teleostei</taxon>
        <taxon>Neoteleostei</taxon>
        <taxon>Acanthomorphata</taxon>
        <taxon>Ovalentaria</taxon>
        <taxon>Atherinomorphae</taxon>
        <taxon>Cyprinodontiformes</taxon>
        <taxon>Goodeidae</taxon>
        <taxon>Xenoophorus</taxon>
    </lineage>
</organism>
<proteinExistence type="predicted"/>
<protein>
    <submittedName>
        <fullName evidence="1">Uncharacterized protein</fullName>
    </submittedName>
</protein>
<name>A0ABV0RDQ6_9TELE</name>
<reference evidence="1 2" key="1">
    <citation type="submission" date="2021-06" db="EMBL/GenBank/DDBJ databases">
        <authorList>
            <person name="Palmer J.M."/>
        </authorList>
    </citation>
    <scope>NUCLEOTIDE SEQUENCE [LARGE SCALE GENOMIC DNA]</scope>
    <source>
        <strain evidence="1 2">XC_2019</strain>
        <tissue evidence="1">Muscle</tissue>
    </source>
</reference>
<gene>
    <name evidence="1" type="ORF">XENOCAPTIV_027059</name>
</gene>
<evidence type="ECO:0000313" key="1">
    <source>
        <dbReference type="EMBL" id="MEQ2206282.1"/>
    </source>
</evidence>
<dbReference type="EMBL" id="JAHRIN010042700">
    <property type="protein sequence ID" value="MEQ2206282.1"/>
    <property type="molecule type" value="Genomic_DNA"/>
</dbReference>
<accession>A0ABV0RDQ6</accession>
<sequence>MGFTGLWLTPSFRPKQAGCNLESLLLMELCQNSKRLLLLSNSQHNFVCANMMQKSFKEGPSVSFYGKQSTSDTYMMVVNLYEGYSLASTASGSKTNTIFLQ</sequence>
<evidence type="ECO:0000313" key="2">
    <source>
        <dbReference type="Proteomes" id="UP001434883"/>
    </source>
</evidence>